<feature type="region of interest" description="Disordered" evidence="6">
    <location>
        <begin position="1193"/>
        <end position="1336"/>
    </location>
</feature>
<dbReference type="InterPro" id="IPR036322">
    <property type="entry name" value="WD40_repeat_dom_sf"/>
</dbReference>
<reference evidence="7" key="1">
    <citation type="journal article" date="2020" name="Stud. Mycol.">
        <title>101 Dothideomycetes genomes: a test case for predicting lifestyles and emergence of pathogens.</title>
        <authorList>
            <person name="Haridas S."/>
            <person name="Albert R."/>
            <person name="Binder M."/>
            <person name="Bloem J."/>
            <person name="Labutti K."/>
            <person name="Salamov A."/>
            <person name="Andreopoulos B."/>
            <person name="Baker S."/>
            <person name="Barry K."/>
            <person name="Bills G."/>
            <person name="Bluhm B."/>
            <person name="Cannon C."/>
            <person name="Castanera R."/>
            <person name="Culley D."/>
            <person name="Daum C."/>
            <person name="Ezra D."/>
            <person name="Gonzalez J."/>
            <person name="Henrissat B."/>
            <person name="Kuo A."/>
            <person name="Liang C."/>
            <person name="Lipzen A."/>
            <person name="Lutzoni F."/>
            <person name="Magnuson J."/>
            <person name="Mondo S."/>
            <person name="Nolan M."/>
            <person name="Ohm R."/>
            <person name="Pangilinan J."/>
            <person name="Park H.-J."/>
            <person name="Ramirez L."/>
            <person name="Alfaro M."/>
            <person name="Sun H."/>
            <person name="Tritt A."/>
            <person name="Yoshinaga Y."/>
            <person name="Zwiers L.-H."/>
            <person name="Turgeon B."/>
            <person name="Goodwin S."/>
            <person name="Spatafora J."/>
            <person name="Crous P."/>
            <person name="Grigoriev I."/>
        </authorList>
    </citation>
    <scope>NUCLEOTIDE SEQUENCE</scope>
    <source>
        <strain evidence="7">CBS 262.69</strain>
    </source>
</reference>
<feature type="repeat" description="WD" evidence="3">
    <location>
        <begin position="136"/>
        <end position="177"/>
    </location>
</feature>
<keyword evidence="4" id="KW-0802">TPR repeat</keyword>
<evidence type="ECO:0000256" key="1">
    <source>
        <dbReference type="ARBA" id="ARBA00022574"/>
    </source>
</evidence>
<dbReference type="Gene3D" id="1.25.40.10">
    <property type="entry name" value="Tetratricopeptide repeat domain"/>
    <property type="match status" value="1"/>
</dbReference>
<dbReference type="PROSITE" id="PS50294">
    <property type="entry name" value="WD_REPEATS_REGION"/>
    <property type="match status" value="1"/>
</dbReference>
<sequence>MQRLRSYSMVEVNEGQAKYSTHPVVHAWAHHSQGQDFRDKCARLAMLIVGWAVPHDSRREYATLQRRLLPHAQACSQRLVADRPQGGIAPDMSWFGALHGLGNLYANQGKLAEAEEVYRRALQGYEEAQGKLAEAEEMYRRALQAVAFSPDCKQPASASHDRTVRLWDAGSGRVLQMLEGHSSSVNPVAFSRDENTVLPQSFQVGPSDSGYGSRTHGASTQAKVLSKAALGSVTETKEVPHEFGNSESQSDELDKTSEPTPGLNEAETVYDAASQSSTLPPAQHQEYVDTAKRLARQFFQPLILKHSDRQTSKRALDIFTELLEPFALKVGYKAQSQMHRNISFFLHQCRRDIRMKLEEEFDIPDEDDTLRDDGFVDQEALVKHWIDRAPDCTAAPPDTAEPPPEDHFDGFSEDPNDEFSVTFLDGLPEDEDVHRREINARPNSEDLDSKIHDLIMATPAYQWLMASLRRELTLTRSDPDIMESIKKSIFGRFPSSRTVRRKDPSQEYKATFELEWDPLLFVREQGYAEGPREAMRRAITLTGRSDDAQALTTERYLSQTWPNNGEKVMQLVANVVESSPGQIITDTLPDGTTLCAHIANNETSRGKFVVAVTGTAYTVAEIGQQFAWIGAALRSSPSGLGISVCRPFIRASLPNDASSPLQPSSLEITCVMAFEVEKPTQDESPGHCWHAMFRNPVMVEGYPTLSKHENKLGIEMPLDMIAKMTDADRATEFESKTFIKGFSAMLIATRITKDLMLWHYLYNRTGERISYLDHSIKVSDEINLHQLDSMRHVVGWCSDCMYYAGAEDADYDTEASELPPTSAGCVLDKVTISGGKLFTAGATFSIGVKDRPPHIPRNGHELINNLQSLDTKHFVFWDDSTKRGWLVNGTSALLHLVRARLKHISEGKFARSLLFRPENMVNAVDPHKHKPHSAIEVLSNRKNMQLRIFVGDHEETQEEEWKLKEPGSGSEPEHFRTEKKKMTYFSFGDLVKQQISILHQIIDHQKRRAGENGWKIKMQRRARLEGWDFIDLTSNRDPRPRVATLDGMVAGWPELIRSIGAVVILGRGFGNLIRPVRSPRMCPQWSCLPPDQYYLAVSVHDLRNIMSDFGTGRTDPPQPVHGLIWHCPYDLMTDCQGQCQSHGSRRLKDRPCQFVQYLYPNRFDKRATNRGPKQEEFDEIQEGAIFFGRTTWKWPSKEDGKDGVTIDDEAPAIASPSSESSAAGDYLAVNSQRSRSRQSTAMTYPSAGSEADIPQPPESTRYLAVDSQRSRSRQSTAITYPSAGSEADVPQPPESTHVASTNLSTGQAASEELDRRKKRLLKQEKRRLPRRSKDGV</sequence>
<feature type="repeat" description="TPR" evidence="4">
    <location>
        <begin position="95"/>
        <end position="128"/>
    </location>
</feature>
<dbReference type="InterPro" id="IPR011990">
    <property type="entry name" value="TPR-like_helical_dom_sf"/>
</dbReference>
<dbReference type="EMBL" id="ML996709">
    <property type="protein sequence ID" value="KAF2395944.1"/>
    <property type="molecule type" value="Genomic_DNA"/>
</dbReference>
<keyword evidence="2" id="KW-0677">Repeat</keyword>
<dbReference type="PANTHER" id="PTHR19848">
    <property type="entry name" value="WD40 REPEAT PROTEIN"/>
    <property type="match status" value="1"/>
</dbReference>
<dbReference type="OrthoDB" id="1577640at2759"/>
<evidence type="ECO:0000313" key="8">
    <source>
        <dbReference type="Proteomes" id="UP000799640"/>
    </source>
</evidence>
<feature type="compositionally biased region" description="Polar residues" evidence="6">
    <location>
        <begin position="1229"/>
        <end position="1243"/>
    </location>
</feature>
<keyword evidence="1 3" id="KW-0853">WD repeat</keyword>
<evidence type="ECO:0000256" key="4">
    <source>
        <dbReference type="PROSITE-ProRule" id="PRU00339"/>
    </source>
</evidence>
<evidence type="ECO:0000256" key="3">
    <source>
        <dbReference type="PROSITE-ProRule" id="PRU00221"/>
    </source>
</evidence>
<dbReference type="PROSITE" id="PS50082">
    <property type="entry name" value="WD_REPEATS_2"/>
    <property type="match status" value="1"/>
</dbReference>
<feature type="region of interest" description="Disordered" evidence="6">
    <location>
        <begin position="392"/>
        <end position="412"/>
    </location>
</feature>
<keyword evidence="8" id="KW-1185">Reference proteome</keyword>
<feature type="compositionally biased region" description="Polar residues" evidence="6">
    <location>
        <begin position="199"/>
        <end position="223"/>
    </location>
</feature>
<name>A0A6G1HJ63_9PEZI</name>
<feature type="compositionally biased region" description="Basic residues" evidence="6">
    <location>
        <begin position="1316"/>
        <end position="1330"/>
    </location>
</feature>
<feature type="compositionally biased region" description="Polar residues" evidence="6">
    <location>
        <begin position="1297"/>
        <end position="1308"/>
    </location>
</feature>
<organism evidence="7 8">
    <name type="scientific">Trichodelitschia bisporula</name>
    <dbReference type="NCBI Taxonomy" id="703511"/>
    <lineage>
        <taxon>Eukaryota</taxon>
        <taxon>Fungi</taxon>
        <taxon>Dikarya</taxon>
        <taxon>Ascomycota</taxon>
        <taxon>Pezizomycotina</taxon>
        <taxon>Dothideomycetes</taxon>
        <taxon>Dothideomycetes incertae sedis</taxon>
        <taxon>Phaeotrichales</taxon>
        <taxon>Phaeotrichaceae</taxon>
        <taxon>Trichodelitschia</taxon>
    </lineage>
</organism>
<gene>
    <name evidence="7" type="ORF">EJ06DRAFT_500785</name>
</gene>
<evidence type="ECO:0000256" key="2">
    <source>
        <dbReference type="ARBA" id="ARBA00022737"/>
    </source>
</evidence>
<dbReference type="InterPro" id="IPR019734">
    <property type="entry name" value="TPR_rpt"/>
</dbReference>
<dbReference type="Gene3D" id="2.130.10.10">
    <property type="entry name" value="YVTN repeat-like/Quinoprotein amine dehydrogenase"/>
    <property type="match status" value="1"/>
</dbReference>
<dbReference type="Proteomes" id="UP000799640">
    <property type="component" value="Unassembled WGS sequence"/>
</dbReference>
<proteinExistence type="predicted"/>
<evidence type="ECO:0000313" key="7">
    <source>
        <dbReference type="EMBL" id="KAF2395944.1"/>
    </source>
</evidence>
<dbReference type="InterPro" id="IPR015943">
    <property type="entry name" value="WD40/YVTN_repeat-like_dom_sf"/>
</dbReference>
<feature type="compositionally biased region" description="Low complexity" evidence="6">
    <location>
        <begin position="1211"/>
        <end position="1223"/>
    </location>
</feature>
<accession>A0A6G1HJ63</accession>
<feature type="region of interest" description="Disordered" evidence="6">
    <location>
        <begin position="199"/>
        <end position="263"/>
    </location>
</feature>
<feature type="compositionally biased region" description="Basic and acidic residues" evidence="6">
    <location>
        <begin position="1195"/>
        <end position="1204"/>
    </location>
</feature>
<dbReference type="InterPro" id="IPR001680">
    <property type="entry name" value="WD40_rpt"/>
</dbReference>
<dbReference type="PROSITE" id="PS50005">
    <property type="entry name" value="TPR"/>
    <property type="match status" value="1"/>
</dbReference>
<dbReference type="PANTHER" id="PTHR19848:SF8">
    <property type="entry name" value="F-BOX AND WD REPEAT DOMAIN CONTAINING 7"/>
    <property type="match status" value="1"/>
</dbReference>
<dbReference type="Pfam" id="PF13374">
    <property type="entry name" value="TPR_10"/>
    <property type="match status" value="1"/>
</dbReference>
<evidence type="ECO:0000256" key="5">
    <source>
        <dbReference type="SAM" id="Coils"/>
    </source>
</evidence>
<dbReference type="SUPFAM" id="SSF48452">
    <property type="entry name" value="TPR-like"/>
    <property type="match status" value="1"/>
</dbReference>
<protein>
    <submittedName>
        <fullName evidence="7">Uncharacterized protein</fullName>
    </submittedName>
</protein>
<feature type="coiled-coil region" evidence="5">
    <location>
        <begin position="111"/>
        <end position="145"/>
    </location>
</feature>
<evidence type="ECO:0000256" key="6">
    <source>
        <dbReference type="SAM" id="MobiDB-lite"/>
    </source>
</evidence>
<dbReference type="SUPFAM" id="SSF50978">
    <property type="entry name" value="WD40 repeat-like"/>
    <property type="match status" value="1"/>
</dbReference>
<keyword evidence="5" id="KW-0175">Coiled coil</keyword>